<dbReference type="GO" id="GO:0003677">
    <property type="term" value="F:DNA binding"/>
    <property type="evidence" value="ECO:0007669"/>
    <property type="project" value="UniProtKB-KW"/>
</dbReference>
<evidence type="ECO:0000259" key="5">
    <source>
        <dbReference type="PROSITE" id="PS50931"/>
    </source>
</evidence>
<dbReference type="InterPro" id="IPR036390">
    <property type="entry name" value="WH_DNA-bd_sf"/>
</dbReference>
<accession>A0A1H0UP06</accession>
<gene>
    <name evidence="7" type="ORF">BVK86_00470</name>
    <name evidence="6" type="ORF">F7R15_00475</name>
    <name evidence="8" type="ORF">SAMN04490202_5536</name>
</gene>
<keyword evidence="4" id="KW-0804">Transcription</keyword>
<dbReference type="InterPro" id="IPR036388">
    <property type="entry name" value="WH-like_DNA-bd_sf"/>
</dbReference>
<protein>
    <submittedName>
        <fullName evidence="8">DNA-binding transcriptional regulator, LysR family</fullName>
    </submittedName>
    <submittedName>
        <fullName evidence="6">LysR family transcriptional regulator</fullName>
    </submittedName>
</protein>
<dbReference type="CDD" id="cd08459">
    <property type="entry name" value="PBP2_DntR_NahR_LinR_like"/>
    <property type="match status" value="1"/>
</dbReference>
<keyword evidence="3 8" id="KW-0238">DNA-binding</keyword>
<dbReference type="Proteomes" id="UP000198549">
    <property type="component" value="Chromosome I"/>
</dbReference>
<proteinExistence type="inferred from homology"/>
<dbReference type="Proteomes" id="UP000186756">
    <property type="component" value="Unassembled WGS sequence"/>
</dbReference>
<comment type="similarity">
    <text evidence="1">Belongs to the LysR transcriptional regulatory family.</text>
</comment>
<evidence type="ECO:0000313" key="11">
    <source>
        <dbReference type="Proteomes" id="UP000460142"/>
    </source>
</evidence>
<dbReference type="PANTHER" id="PTHR30118">
    <property type="entry name" value="HTH-TYPE TRANSCRIPTIONAL REGULATOR LEUO-RELATED"/>
    <property type="match status" value="1"/>
</dbReference>
<reference evidence="6 11" key="4">
    <citation type="submission" date="2019-09" db="EMBL/GenBank/DDBJ databases">
        <title>Draft genome sequences of 48 bacterial type strains from the CCUG.</title>
        <authorList>
            <person name="Tunovic T."/>
            <person name="Pineiro-Iglesias B."/>
            <person name="Unosson C."/>
            <person name="Inganas E."/>
            <person name="Ohlen M."/>
            <person name="Cardew S."/>
            <person name="Jensie-Markopoulos S."/>
            <person name="Salva-Serra F."/>
            <person name="Jaen-Luchoro D."/>
            <person name="Karlsson R."/>
            <person name="Svensson-Stadler L."/>
            <person name="Chun J."/>
            <person name="Moore E."/>
        </authorList>
    </citation>
    <scope>NUCLEOTIDE SEQUENCE [LARGE SCALE GENOMIC DNA]</scope>
    <source>
        <strain evidence="6 11">CCUG 53116</strain>
    </source>
</reference>
<dbReference type="InterPro" id="IPR000847">
    <property type="entry name" value="LysR_HTH_N"/>
</dbReference>
<evidence type="ECO:0000256" key="1">
    <source>
        <dbReference type="ARBA" id="ARBA00009437"/>
    </source>
</evidence>
<reference evidence="8 10" key="1">
    <citation type="submission" date="2016-10" db="EMBL/GenBank/DDBJ databases">
        <authorList>
            <person name="de Groot N.N."/>
        </authorList>
    </citation>
    <scope>NUCLEOTIDE SEQUENCE [LARGE SCALE GENOMIC DNA]</scope>
    <source>
        <strain evidence="8 10">BS3776</strain>
    </source>
</reference>
<evidence type="ECO:0000313" key="6">
    <source>
        <dbReference type="EMBL" id="KAB0488789.1"/>
    </source>
</evidence>
<evidence type="ECO:0000256" key="4">
    <source>
        <dbReference type="ARBA" id="ARBA00023163"/>
    </source>
</evidence>
<dbReference type="EMBL" id="VZPS01000001">
    <property type="protein sequence ID" value="KAB0488789.1"/>
    <property type="molecule type" value="Genomic_DNA"/>
</dbReference>
<dbReference type="OrthoDB" id="8557381at2"/>
<dbReference type="Gene3D" id="3.40.190.10">
    <property type="entry name" value="Periplasmic binding protein-like II"/>
    <property type="match status" value="2"/>
</dbReference>
<evidence type="ECO:0000313" key="9">
    <source>
        <dbReference type="Proteomes" id="UP000186756"/>
    </source>
</evidence>
<dbReference type="Pfam" id="PF00126">
    <property type="entry name" value="HTH_1"/>
    <property type="match status" value="1"/>
</dbReference>
<dbReference type="Proteomes" id="UP000460142">
    <property type="component" value="Unassembled WGS sequence"/>
</dbReference>
<dbReference type="AlphaFoldDB" id="A0A1H0UP06"/>
<name>A0A1H0UP06_PSERE</name>
<dbReference type="EMBL" id="MSTQ01000001">
    <property type="protein sequence ID" value="OLU05867.1"/>
    <property type="molecule type" value="Genomic_DNA"/>
</dbReference>
<evidence type="ECO:0000313" key="10">
    <source>
        <dbReference type="Proteomes" id="UP000198549"/>
    </source>
</evidence>
<dbReference type="RefSeq" id="WP_075944535.1">
    <property type="nucleotide sequence ID" value="NZ_LT629709.1"/>
</dbReference>
<dbReference type="SUPFAM" id="SSF53850">
    <property type="entry name" value="Periplasmic binding protein-like II"/>
    <property type="match status" value="1"/>
</dbReference>
<organism evidence="8 10">
    <name type="scientific">Pseudomonas reinekei</name>
    <dbReference type="NCBI Taxonomy" id="395598"/>
    <lineage>
        <taxon>Bacteria</taxon>
        <taxon>Pseudomonadati</taxon>
        <taxon>Pseudomonadota</taxon>
        <taxon>Gammaproteobacteria</taxon>
        <taxon>Pseudomonadales</taxon>
        <taxon>Pseudomonadaceae</taxon>
        <taxon>Pseudomonas</taxon>
    </lineage>
</organism>
<reference evidence="9" key="3">
    <citation type="submission" date="2017-01" db="EMBL/GenBank/DDBJ databases">
        <authorList>
            <person name="Poblete-Castro I."/>
        </authorList>
    </citation>
    <scope>NUCLEOTIDE SEQUENCE [LARGE SCALE GENOMIC DNA]</scope>
    <source>
        <strain evidence="9">DSM 18361 / CCUG 53116 / MT1</strain>
    </source>
</reference>
<dbReference type="GO" id="GO:0003700">
    <property type="term" value="F:DNA-binding transcription factor activity"/>
    <property type="evidence" value="ECO:0007669"/>
    <property type="project" value="InterPro"/>
</dbReference>
<dbReference type="EMBL" id="LT629709">
    <property type="protein sequence ID" value="SDP67698.1"/>
    <property type="molecule type" value="Genomic_DNA"/>
</dbReference>
<dbReference type="PANTHER" id="PTHR30118:SF15">
    <property type="entry name" value="TRANSCRIPTIONAL REGULATORY PROTEIN"/>
    <property type="match status" value="1"/>
</dbReference>
<dbReference type="InterPro" id="IPR050389">
    <property type="entry name" value="LysR-type_TF"/>
</dbReference>
<dbReference type="PROSITE" id="PS50931">
    <property type="entry name" value="HTH_LYSR"/>
    <property type="match status" value="1"/>
</dbReference>
<sequence>MKDLNLLYIFEALWRDHSTSIAAQNLGVTQSAVSSSLKRLRQTYSDRLFTLVGRRMEPTPFCAQIAPRLLQSLALIRAAESQMIEFDPGLCRKSFTVRMLDVGEVVCLPPILKKLAADAPLARMNTVGGGVEETLNGLATGRIDLAMGFMPTLQTDIHRLPVFSQHYVCAMRRDHPLANKVMSLDEFIACDHLLVEAGGTGHQALERALIDAGGADCVKMRVPHHLSSPHLLLDSDLIWTLPCALGKTLARFYPLAIQPLPLQIPSFEIDLYWHDRFHRDPQNKWLREMMGGVLKSQQAQWQ</sequence>
<evidence type="ECO:0000313" key="7">
    <source>
        <dbReference type="EMBL" id="OLU05867.1"/>
    </source>
</evidence>
<reference evidence="7" key="2">
    <citation type="submission" date="2017-01" db="EMBL/GenBank/DDBJ databases">
        <authorList>
            <person name="Mah S.A."/>
            <person name="Swanson W.J."/>
            <person name="Moy G.W."/>
            <person name="Vacquier V.D."/>
        </authorList>
    </citation>
    <scope>NUCLEOTIDE SEQUENCE [LARGE SCALE GENOMIC DNA]</scope>
    <source>
        <strain evidence="7">MT1</strain>
    </source>
</reference>
<keyword evidence="2" id="KW-0805">Transcription regulation</keyword>
<keyword evidence="9" id="KW-1185">Reference proteome</keyword>
<dbReference type="Pfam" id="PF03466">
    <property type="entry name" value="LysR_substrate"/>
    <property type="match status" value="1"/>
</dbReference>
<dbReference type="Gene3D" id="1.10.10.10">
    <property type="entry name" value="Winged helix-like DNA-binding domain superfamily/Winged helix DNA-binding domain"/>
    <property type="match status" value="1"/>
</dbReference>
<dbReference type="SUPFAM" id="SSF46785">
    <property type="entry name" value="Winged helix' DNA-binding domain"/>
    <property type="match status" value="1"/>
</dbReference>
<evidence type="ECO:0000313" key="8">
    <source>
        <dbReference type="EMBL" id="SDP67698.1"/>
    </source>
</evidence>
<feature type="domain" description="HTH lysR-type" evidence="5">
    <location>
        <begin position="1"/>
        <end position="59"/>
    </location>
</feature>
<evidence type="ECO:0000256" key="2">
    <source>
        <dbReference type="ARBA" id="ARBA00023015"/>
    </source>
</evidence>
<dbReference type="InterPro" id="IPR005119">
    <property type="entry name" value="LysR_subst-bd"/>
</dbReference>
<evidence type="ECO:0000256" key="3">
    <source>
        <dbReference type="ARBA" id="ARBA00023125"/>
    </source>
</evidence>